<name>A0AA88D1E6_FICCA</name>
<sequence>MGSNIAVDDVISKKDMENAFVWAGINGDHFYCILLGIDFNAHEPPSGLSLAFRLSFPRCESSGVSTSRGTLSMDKFLYVPSVRKSPEGEGWHYLSVYSRSKTTSVSTLVEGILKSSHEWKPMYFFLSDEFGRHPADGPEPIGVCLVQFQKI</sequence>
<gene>
    <name evidence="1" type="ORF">TIFTF001_009558</name>
</gene>
<comment type="caution">
    <text evidence="1">The sequence shown here is derived from an EMBL/GenBank/DDBJ whole genome shotgun (WGS) entry which is preliminary data.</text>
</comment>
<accession>A0AA88D1E6</accession>
<keyword evidence="2" id="KW-1185">Reference proteome</keyword>
<reference evidence="1" key="1">
    <citation type="submission" date="2023-07" db="EMBL/GenBank/DDBJ databases">
        <title>draft genome sequence of fig (Ficus carica).</title>
        <authorList>
            <person name="Takahashi T."/>
            <person name="Nishimura K."/>
        </authorList>
    </citation>
    <scope>NUCLEOTIDE SEQUENCE</scope>
</reference>
<organism evidence="1 2">
    <name type="scientific">Ficus carica</name>
    <name type="common">Common fig</name>
    <dbReference type="NCBI Taxonomy" id="3494"/>
    <lineage>
        <taxon>Eukaryota</taxon>
        <taxon>Viridiplantae</taxon>
        <taxon>Streptophyta</taxon>
        <taxon>Embryophyta</taxon>
        <taxon>Tracheophyta</taxon>
        <taxon>Spermatophyta</taxon>
        <taxon>Magnoliopsida</taxon>
        <taxon>eudicotyledons</taxon>
        <taxon>Gunneridae</taxon>
        <taxon>Pentapetalae</taxon>
        <taxon>rosids</taxon>
        <taxon>fabids</taxon>
        <taxon>Rosales</taxon>
        <taxon>Moraceae</taxon>
        <taxon>Ficeae</taxon>
        <taxon>Ficus</taxon>
    </lineage>
</organism>
<evidence type="ECO:0000313" key="2">
    <source>
        <dbReference type="Proteomes" id="UP001187192"/>
    </source>
</evidence>
<dbReference type="EMBL" id="BTGU01000011">
    <property type="protein sequence ID" value="GMN40330.1"/>
    <property type="molecule type" value="Genomic_DNA"/>
</dbReference>
<evidence type="ECO:0000313" key="1">
    <source>
        <dbReference type="EMBL" id="GMN40330.1"/>
    </source>
</evidence>
<dbReference type="AlphaFoldDB" id="A0AA88D1E6"/>
<proteinExistence type="predicted"/>
<protein>
    <submittedName>
        <fullName evidence="1">Uncharacterized protein</fullName>
    </submittedName>
</protein>
<dbReference type="Proteomes" id="UP001187192">
    <property type="component" value="Unassembled WGS sequence"/>
</dbReference>